<feature type="transmembrane region" description="Helical" evidence="1">
    <location>
        <begin position="117"/>
        <end position="135"/>
    </location>
</feature>
<evidence type="ECO:0000313" key="3">
    <source>
        <dbReference type="Proteomes" id="UP000061809"/>
    </source>
</evidence>
<keyword evidence="1" id="KW-0812">Transmembrane</keyword>
<organism evidence="2 3">
    <name type="scientific">Bacteroides cellulosilyticus</name>
    <dbReference type="NCBI Taxonomy" id="246787"/>
    <lineage>
        <taxon>Bacteria</taxon>
        <taxon>Pseudomonadati</taxon>
        <taxon>Bacteroidota</taxon>
        <taxon>Bacteroidia</taxon>
        <taxon>Bacteroidales</taxon>
        <taxon>Bacteroidaceae</taxon>
        <taxon>Bacteroides</taxon>
    </lineage>
</organism>
<dbReference type="RefSeq" id="WP_026367268.1">
    <property type="nucleotide sequence ID" value="NZ_CAXSKE010000020.1"/>
</dbReference>
<evidence type="ECO:0000256" key="1">
    <source>
        <dbReference type="SAM" id="Phobius"/>
    </source>
</evidence>
<name>A0A0P0GRP3_9BACE</name>
<accession>A0A0P0GRP3</accession>
<feature type="transmembrane region" description="Helical" evidence="1">
    <location>
        <begin position="250"/>
        <end position="270"/>
    </location>
</feature>
<evidence type="ECO:0000313" key="2">
    <source>
        <dbReference type="EMBL" id="ALJ60726.1"/>
    </source>
</evidence>
<keyword evidence="1" id="KW-1133">Transmembrane helix</keyword>
<dbReference type="KEGG" id="bcel:BcellWH2_03502"/>
<protein>
    <submittedName>
        <fullName evidence="2">Uncharacterized protein</fullName>
    </submittedName>
</protein>
<proteinExistence type="predicted"/>
<feature type="transmembrane region" description="Helical" evidence="1">
    <location>
        <begin position="27"/>
        <end position="47"/>
    </location>
</feature>
<gene>
    <name evidence="2" type="ORF">BcellWH2_03502</name>
</gene>
<dbReference type="AlphaFoldDB" id="A0A0P0GRP3"/>
<sequence length="279" mass="32392">MIRDTFFSAPRFVNLCRKEMVESWKANLLRFVMMYGIMAIAFVWNGYFRYNYPQGMIDRGVEQDPIWYFELTIFLWAMVIMGLLSASFVMERMKTKTNRIAVLMTPATMFEKFLSRWLVFTFGFLIVFLIAFKLADWTRVMIYMVSYPELKGVIASAPLSYLGNSGYYWTGLQTWDGLLMALSGYFFAQSIFVLGSSIWPRNSFVKTFSAVIVIIIVYVAIGSLLAKILFEGRGGYGVHQTMSDEAMMHLSTAVFFAMAVFNWIVAYFRFKESEIINRW</sequence>
<feature type="transmembrane region" description="Helical" evidence="1">
    <location>
        <begin position="207"/>
        <end position="230"/>
    </location>
</feature>
<feature type="transmembrane region" description="Helical" evidence="1">
    <location>
        <begin position="177"/>
        <end position="195"/>
    </location>
</feature>
<dbReference type="PATRIC" id="fig|246787.4.peg.3614"/>
<dbReference type="GeneID" id="66305198"/>
<dbReference type="EMBL" id="CP012801">
    <property type="protein sequence ID" value="ALJ60726.1"/>
    <property type="molecule type" value="Genomic_DNA"/>
</dbReference>
<reference evidence="2 3" key="1">
    <citation type="journal article" date="2015" name="Science">
        <title>Genetic determinants of in vivo fitness and diet responsiveness in multiple human gut Bacteroides.</title>
        <authorList>
            <person name="Wu M."/>
            <person name="McNulty N.P."/>
            <person name="Rodionov D.A."/>
            <person name="Khoroshkin M.S."/>
            <person name="Griffin N.W."/>
            <person name="Cheng J."/>
            <person name="Latreille P."/>
            <person name="Kerstetter R.A."/>
            <person name="Terrapon N."/>
            <person name="Henrissat B."/>
            <person name="Osterman A.L."/>
            <person name="Gordon J.I."/>
        </authorList>
    </citation>
    <scope>NUCLEOTIDE SEQUENCE [LARGE SCALE GENOMIC DNA]</scope>
    <source>
        <strain evidence="2 3">WH2</strain>
    </source>
</reference>
<feature type="transmembrane region" description="Helical" evidence="1">
    <location>
        <begin position="67"/>
        <end position="89"/>
    </location>
</feature>
<keyword evidence="1" id="KW-0472">Membrane</keyword>
<dbReference type="Proteomes" id="UP000061809">
    <property type="component" value="Chromosome"/>
</dbReference>